<dbReference type="Gene3D" id="1.25.40.20">
    <property type="entry name" value="Ankyrin repeat-containing domain"/>
    <property type="match status" value="1"/>
</dbReference>
<feature type="region of interest" description="Disordered" evidence="6">
    <location>
        <begin position="915"/>
        <end position="939"/>
    </location>
</feature>
<dbReference type="PROSITE" id="PS50088">
    <property type="entry name" value="ANK_REPEAT"/>
    <property type="match status" value="2"/>
</dbReference>
<evidence type="ECO:0000256" key="5">
    <source>
        <dbReference type="PROSITE-ProRule" id="PRU00023"/>
    </source>
</evidence>
<protein>
    <recommendedName>
        <fullName evidence="7">Beta-hexosaminidase bacterial type N-terminal domain-containing protein</fullName>
    </recommendedName>
</protein>
<dbReference type="Pfam" id="PF02838">
    <property type="entry name" value="Glyco_hydro_20b"/>
    <property type="match status" value="1"/>
</dbReference>
<dbReference type="Proteomes" id="UP000789595">
    <property type="component" value="Unassembled WGS sequence"/>
</dbReference>
<dbReference type="GO" id="GO:0016798">
    <property type="term" value="F:hydrolase activity, acting on glycosyl bonds"/>
    <property type="evidence" value="ECO:0007669"/>
    <property type="project" value="UniProtKB-KW"/>
</dbReference>
<evidence type="ECO:0000256" key="4">
    <source>
        <dbReference type="ARBA" id="ARBA00023295"/>
    </source>
</evidence>
<evidence type="ECO:0000256" key="6">
    <source>
        <dbReference type="SAM" id="MobiDB-lite"/>
    </source>
</evidence>
<feature type="repeat" description="ANK" evidence="5">
    <location>
        <begin position="186"/>
        <end position="218"/>
    </location>
</feature>
<reference evidence="8" key="1">
    <citation type="submission" date="2021-01" db="EMBL/GenBank/DDBJ databases">
        <authorList>
            <person name="Corre E."/>
            <person name="Pelletier E."/>
            <person name="Niang G."/>
            <person name="Scheremetjew M."/>
            <person name="Finn R."/>
            <person name="Kale V."/>
            <person name="Holt S."/>
            <person name="Cochrane G."/>
            <person name="Meng A."/>
            <person name="Brown T."/>
            <person name="Cohen L."/>
        </authorList>
    </citation>
    <scope>NUCLEOTIDE SEQUENCE</scope>
    <source>
        <strain evidence="8">CCMP1756</strain>
    </source>
</reference>
<dbReference type="OrthoDB" id="159630at2759"/>
<keyword evidence="1" id="KW-0677">Repeat</keyword>
<proteinExistence type="predicted"/>
<feature type="region of interest" description="Disordered" evidence="6">
    <location>
        <begin position="246"/>
        <end position="266"/>
    </location>
</feature>
<evidence type="ECO:0000259" key="7">
    <source>
        <dbReference type="Pfam" id="PF02838"/>
    </source>
</evidence>
<dbReference type="AlphaFoldDB" id="A0A7S4E820"/>
<evidence type="ECO:0000313" key="9">
    <source>
        <dbReference type="EMBL" id="CAH0375207.1"/>
    </source>
</evidence>
<keyword evidence="3 5" id="KW-0040">ANK repeat</keyword>
<dbReference type="InterPro" id="IPR029018">
    <property type="entry name" value="Hex-like_dom2"/>
</dbReference>
<keyword evidence="2" id="KW-0378">Hydrolase</keyword>
<evidence type="ECO:0000256" key="2">
    <source>
        <dbReference type="ARBA" id="ARBA00022801"/>
    </source>
</evidence>
<evidence type="ECO:0000313" key="10">
    <source>
        <dbReference type="Proteomes" id="UP000789595"/>
    </source>
</evidence>
<dbReference type="Gene3D" id="3.30.379.10">
    <property type="entry name" value="Chitobiase/beta-hexosaminidase domain 2-like"/>
    <property type="match status" value="1"/>
</dbReference>
<keyword evidence="4" id="KW-0326">Glycosidase</keyword>
<feature type="region of interest" description="Disordered" evidence="6">
    <location>
        <begin position="1"/>
        <end position="27"/>
    </location>
</feature>
<reference evidence="9" key="2">
    <citation type="submission" date="2021-11" db="EMBL/GenBank/DDBJ databases">
        <authorList>
            <consortium name="Genoscope - CEA"/>
            <person name="William W."/>
        </authorList>
    </citation>
    <scope>NUCLEOTIDE SEQUENCE</scope>
</reference>
<feature type="compositionally biased region" description="Acidic residues" evidence="6">
    <location>
        <begin position="12"/>
        <end position="25"/>
    </location>
</feature>
<dbReference type="InterPro" id="IPR015882">
    <property type="entry name" value="HEX_bac_N"/>
</dbReference>
<dbReference type="InterPro" id="IPR050776">
    <property type="entry name" value="Ank_Repeat/CDKN_Inhibitor"/>
</dbReference>
<dbReference type="InterPro" id="IPR036770">
    <property type="entry name" value="Ankyrin_rpt-contain_sf"/>
</dbReference>
<dbReference type="SMART" id="SM00248">
    <property type="entry name" value="ANK"/>
    <property type="match status" value="3"/>
</dbReference>
<dbReference type="GO" id="GO:0005634">
    <property type="term" value="C:nucleus"/>
    <property type="evidence" value="ECO:0007669"/>
    <property type="project" value="TreeGrafter"/>
</dbReference>
<sequence length="1061" mass="111658">MSDEAKGRYADEAEPPQEGEEEGPPEEYRVLFAAAEYGRADIVASAAAALKEKLAPGEDLAEALGAARNDDDASLLEKACSSNKVDAVRALLRVGAIPAAASPVSWLEEGSACRAAAHAELMQQVALGDAGRVTKLLALLGSIPRLSDAATFGGDSPLHWAASFGQEAALEALLAAGAEPCATNDDGVTPLHEAARAGHVDCVSILLRGGADASLRISDGPDAGKLPADLAKNDALQKTLAVSTPAKEVKTITPPPSPKRSVDVEDQGAARCRAPLVWPPPRRCRLLRGAPELEFRGAEISVGVHSSIDDARFDAALRTLRVEVGARFGVKVVTANEEHSVSLRVCAKTTGGPEGYRVLVRDGVAAVVGHDAAGLKHGASTLAQLLRFHASCGKDEDDALPAFRLPALAVDDGPDALVRAACLDCRGAAAPRNAQIDDDARRLASWRCNALFILADDAGCDQLDREARPRQEEEEVAEPVQRGWFSRAPVPVQEEADEDPPLPWHSCDGGDGYVDCDPDPGMGLDACAALSARCRARHVACIPTVCVYTDNVDEAVACAKSLTERYRATQLGVRVSSSLSASKATKVCEALSSNLPAAVETLWLWGAPSNAEAACSRASKRASIAVILDGPPGDGTGGAKLARRRATAADALICGGADAVYATALRQAPAVASLVAAARACRAERGAGVVIRSAPLGDRAPSPAFPKPFADATALLGAGLAWRADAGADAPAAGGGRSLGQAELEALTAAHLWRLDPPRRETSAADAHDADAPRRRLAAAAAGVVCGRNERRDNNGDGRGTSLLAECQRGEHFPGSEGEALYAQDAYDEALLWPPCAGGAAAATRALTILAEEAFRAAHDDHRAATLRAHHRRLSELLRTRYWDGAAPVDPASVWKWHHDELGFFVDFERVAGDDDGGLPPPPSRSASAEAMDSNDDGDSATARLRRVVDELHVAVDLCRWMARLRQLLLARARAEAADPDDARALLASVPSTTRSDVANRLLELLQRAAALYARRHSPRDAARRAFDASPPFLDDLTFDLANFSYEAIERLVLAATTVDR</sequence>
<feature type="domain" description="Beta-hexosaminidase bacterial type N-terminal" evidence="7">
    <location>
        <begin position="277"/>
        <end position="407"/>
    </location>
</feature>
<feature type="repeat" description="ANK" evidence="5">
    <location>
        <begin position="153"/>
        <end position="185"/>
    </location>
</feature>
<keyword evidence="10" id="KW-1185">Reference proteome</keyword>
<organism evidence="8">
    <name type="scientific">Pelagomonas calceolata</name>
    <dbReference type="NCBI Taxonomy" id="35677"/>
    <lineage>
        <taxon>Eukaryota</taxon>
        <taxon>Sar</taxon>
        <taxon>Stramenopiles</taxon>
        <taxon>Ochrophyta</taxon>
        <taxon>Pelagophyceae</taxon>
        <taxon>Pelagomonadales</taxon>
        <taxon>Pelagomonadaceae</taxon>
        <taxon>Pelagomonas</taxon>
    </lineage>
</organism>
<evidence type="ECO:0000256" key="1">
    <source>
        <dbReference type="ARBA" id="ARBA00022737"/>
    </source>
</evidence>
<dbReference type="PROSITE" id="PS50297">
    <property type="entry name" value="ANK_REP_REGION"/>
    <property type="match status" value="2"/>
</dbReference>
<dbReference type="PANTHER" id="PTHR24201">
    <property type="entry name" value="ANK_REP_REGION DOMAIN-CONTAINING PROTEIN"/>
    <property type="match status" value="1"/>
</dbReference>
<evidence type="ECO:0000313" key="8">
    <source>
        <dbReference type="EMBL" id="CAE0696690.1"/>
    </source>
</evidence>
<dbReference type="EMBL" id="CAKKNE010000004">
    <property type="protein sequence ID" value="CAH0375207.1"/>
    <property type="molecule type" value="Genomic_DNA"/>
</dbReference>
<name>A0A7S4E820_9STRA</name>
<gene>
    <name evidence="8" type="ORF">PCAL00307_LOCUS12126</name>
    <name evidence="9" type="ORF">PECAL_4P25330</name>
</gene>
<dbReference type="Pfam" id="PF12796">
    <property type="entry name" value="Ank_2"/>
    <property type="match status" value="1"/>
</dbReference>
<dbReference type="PANTHER" id="PTHR24201:SF16">
    <property type="entry name" value="ANKYRIN-1-LIKE-RELATED"/>
    <property type="match status" value="1"/>
</dbReference>
<dbReference type="InterPro" id="IPR002110">
    <property type="entry name" value="Ankyrin_rpt"/>
</dbReference>
<dbReference type="EMBL" id="HBIW01014112">
    <property type="protein sequence ID" value="CAE0696690.1"/>
    <property type="molecule type" value="Transcribed_RNA"/>
</dbReference>
<dbReference type="SUPFAM" id="SSF55545">
    <property type="entry name" value="beta-N-acetylhexosaminidase-like domain"/>
    <property type="match status" value="1"/>
</dbReference>
<accession>A0A7S4E820</accession>
<dbReference type="SUPFAM" id="SSF48403">
    <property type="entry name" value="Ankyrin repeat"/>
    <property type="match status" value="1"/>
</dbReference>
<feature type="compositionally biased region" description="Basic and acidic residues" evidence="6">
    <location>
        <begin position="1"/>
        <end position="11"/>
    </location>
</feature>
<evidence type="ECO:0000256" key="3">
    <source>
        <dbReference type="ARBA" id="ARBA00023043"/>
    </source>
</evidence>